<evidence type="ECO:0000313" key="2">
    <source>
        <dbReference type="EMBL" id="OEU17148.1"/>
    </source>
</evidence>
<reference evidence="2 3" key="1">
    <citation type="submission" date="2016-09" db="EMBL/GenBank/DDBJ databases">
        <title>Extensive genetic diversity and differential bi-allelic expression allows diatom success in the polar Southern Ocean.</title>
        <authorList>
            <consortium name="DOE Joint Genome Institute"/>
            <person name="Mock T."/>
            <person name="Otillar R.P."/>
            <person name="Strauss J."/>
            <person name="Dupont C."/>
            <person name="Frickenhaus S."/>
            <person name="Maumus F."/>
            <person name="Mcmullan M."/>
            <person name="Sanges R."/>
            <person name="Schmutz J."/>
            <person name="Toseland A."/>
            <person name="Valas R."/>
            <person name="Veluchamy A."/>
            <person name="Ward B.J."/>
            <person name="Allen A."/>
            <person name="Barry K."/>
            <person name="Falciatore A."/>
            <person name="Ferrante M."/>
            <person name="Fortunato A.E."/>
            <person name="Gloeckner G."/>
            <person name="Gruber A."/>
            <person name="Hipkin R."/>
            <person name="Janech M."/>
            <person name="Kroth P."/>
            <person name="Leese F."/>
            <person name="Lindquist E."/>
            <person name="Lyon B.R."/>
            <person name="Martin J."/>
            <person name="Mayer C."/>
            <person name="Parker M."/>
            <person name="Quesneville H."/>
            <person name="Raymond J."/>
            <person name="Uhlig C."/>
            <person name="Valentin K.U."/>
            <person name="Worden A.Z."/>
            <person name="Armbrust E.V."/>
            <person name="Bowler C."/>
            <person name="Green B."/>
            <person name="Moulton V."/>
            <person name="Van Oosterhout C."/>
            <person name="Grigoriev I."/>
        </authorList>
    </citation>
    <scope>NUCLEOTIDE SEQUENCE [LARGE SCALE GENOMIC DNA]</scope>
    <source>
        <strain evidence="2 3">CCMP1102</strain>
    </source>
</reference>
<keyword evidence="1" id="KW-0732">Signal</keyword>
<keyword evidence="3" id="KW-1185">Reference proteome</keyword>
<gene>
    <name evidence="2" type="ORF">FRACYDRAFT_268591</name>
</gene>
<dbReference type="AlphaFoldDB" id="A0A1E7FG46"/>
<dbReference type="KEGG" id="fcy:FRACYDRAFT_268591"/>
<sequence length="216" mass="22493">MSSISSLIIIVTLAVTVVNAITSPQYTLMDASGGLRLNKITSSSISTADGVVSVITSPGTDSLLVTSVTEEDGAAILALSSSSSDDNVPRLICRGATLRGTSAAERSALAITSLVSDAIVVDGITEGDVKAAGFGKNTRHARTLTALFRARLTFLESSSVVDANRQALILCVKSTSDDAFDAVLAQEVRTLFEATAAETKESNISFDDLYEVRVVS</sequence>
<proteinExistence type="predicted"/>
<feature type="signal peptide" evidence="1">
    <location>
        <begin position="1"/>
        <end position="20"/>
    </location>
</feature>
<organism evidence="2 3">
    <name type="scientific">Fragilariopsis cylindrus CCMP1102</name>
    <dbReference type="NCBI Taxonomy" id="635003"/>
    <lineage>
        <taxon>Eukaryota</taxon>
        <taxon>Sar</taxon>
        <taxon>Stramenopiles</taxon>
        <taxon>Ochrophyta</taxon>
        <taxon>Bacillariophyta</taxon>
        <taxon>Bacillariophyceae</taxon>
        <taxon>Bacillariophycidae</taxon>
        <taxon>Bacillariales</taxon>
        <taxon>Bacillariaceae</taxon>
        <taxon>Fragilariopsis</taxon>
    </lineage>
</organism>
<name>A0A1E7FG46_9STRA</name>
<dbReference type="EMBL" id="KV784357">
    <property type="protein sequence ID" value="OEU17148.1"/>
    <property type="molecule type" value="Genomic_DNA"/>
</dbReference>
<feature type="chain" id="PRO_5009193090" evidence="1">
    <location>
        <begin position="21"/>
        <end position="216"/>
    </location>
</feature>
<dbReference type="Proteomes" id="UP000095751">
    <property type="component" value="Unassembled WGS sequence"/>
</dbReference>
<dbReference type="InParanoid" id="A0A1E7FG46"/>
<accession>A0A1E7FG46</accession>
<protein>
    <submittedName>
        <fullName evidence="2">Uncharacterized protein</fullName>
    </submittedName>
</protein>
<feature type="non-terminal residue" evidence="2">
    <location>
        <position position="216"/>
    </location>
</feature>
<evidence type="ECO:0000256" key="1">
    <source>
        <dbReference type="SAM" id="SignalP"/>
    </source>
</evidence>
<dbReference type="OrthoDB" id="192158at2759"/>
<evidence type="ECO:0000313" key="3">
    <source>
        <dbReference type="Proteomes" id="UP000095751"/>
    </source>
</evidence>